<comment type="similarity">
    <text evidence="5">Belongs to the protein kinase superfamily. Ser/Thr protein kinase family. GCN2 subfamily.</text>
</comment>
<dbReference type="Proteomes" id="UP000759131">
    <property type="component" value="Unassembled WGS sequence"/>
</dbReference>
<organism evidence="7">
    <name type="scientific">Medioppia subpectinata</name>
    <dbReference type="NCBI Taxonomy" id="1979941"/>
    <lineage>
        <taxon>Eukaryota</taxon>
        <taxon>Metazoa</taxon>
        <taxon>Ecdysozoa</taxon>
        <taxon>Arthropoda</taxon>
        <taxon>Chelicerata</taxon>
        <taxon>Arachnida</taxon>
        <taxon>Acari</taxon>
        <taxon>Acariformes</taxon>
        <taxon>Sarcoptiformes</taxon>
        <taxon>Oribatida</taxon>
        <taxon>Brachypylina</taxon>
        <taxon>Oppioidea</taxon>
        <taxon>Oppiidae</taxon>
        <taxon>Medioppia</taxon>
    </lineage>
</organism>
<keyword evidence="4" id="KW-0067">ATP-binding</keyword>
<dbReference type="Pfam" id="PF00069">
    <property type="entry name" value="Pkinase"/>
    <property type="match status" value="1"/>
</dbReference>
<evidence type="ECO:0000313" key="8">
    <source>
        <dbReference type="Proteomes" id="UP000759131"/>
    </source>
</evidence>
<proteinExistence type="inferred from homology"/>
<dbReference type="EMBL" id="OC854895">
    <property type="protein sequence ID" value="CAD7620709.1"/>
    <property type="molecule type" value="Genomic_DNA"/>
</dbReference>
<dbReference type="InterPro" id="IPR000719">
    <property type="entry name" value="Prot_kinase_dom"/>
</dbReference>
<protein>
    <recommendedName>
        <fullName evidence="6">Protein kinase domain-containing protein</fullName>
    </recommendedName>
</protein>
<dbReference type="Gene3D" id="1.10.510.10">
    <property type="entry name" value="Transferase(Phosphotransferase) domain 1"/>
    <property type="match status" value="1"/>
</dbReference>
<sequence>MEFCSQSLRSLLRDKVIVFERQREDPMNVFEYFISCEIFKEILECVQFLHESNPVVIHRDLKPDNILIDPNFRCNRFVKLCDLGLATDHNIDANTSSRYAHTACGTWRYMAPEVYTGKYNHKSDIYSLCIIGEDLFDIDIQE</sequence>
<evidence type="ECO:0000256" key="4">
    <source>
        <dbReference type="ARBA" id="ARBA00022840"/>
    </source>
</evidence>
<evidence type="ECO:0000313" key="7">
    <source>
        <dbReference type="EMBL" id="CAD7620709.1"/>
    </source>
</evidence>
<name>A0A7R9KCU1_9ACAR</name>
<dbReference type="OrthoDB" id="6503540at2759"/>
<keyword evidence="1" id="KW-0808">Transferase</keyword>
<evidence type="ECO:0000256" key="5">
    <source>
        <dbReference type="ARBA" id="ARBA00037982"/>
    </source>
</evidence>
<dbReference type="EMBL" id="CAJPIZ010000320">
    <property type="protein sequence ID" value="CAG2101139.1"/>
    <property type="molecule type" value="Genomic_DNA"/>
</dbReference>
<reference evidence="7" key="1">
    <citation type="submission" date="2020-11" db="EMBL/GenBank/DDBJ databases">
        <authorList>
            <person name="Tran Van P."/>
        </authorList>
    </citation>
    <scope>NUCLEOTIDE SEQUENCE</scope>
</reference>
<evidence type="ECO:0000256" key="1">
    <source>
        <dbReference type="ARBA" id="ARBA00022679"/>
    </source>
</evidence>
<evidence type="ECO:0000259" key="6">
    <source>
        <dbReference type="PROSITE" id="PS50011"/>
    </source>
</evidence>
<evidence type="ECO:0000256" key="3">
    <source>
        <dbReference type="ARBA" id="ARBA00022777"/>
    </source>
</evidence>
<dbReference type="SMART" id="SM00220">
    <property type="entry name" value="S_TKc"/>
    <property type="match status" value="1"/>
</dbReference>
<dbReference type="GO" id="GO:0005634">
    <property type="term" value="C:nucleus"/>
    <property type="evidence" value="ECO:0007669"/>
    <property type="project" value="TreeGrafter"/>
</dbReference>
<dbReference type="PROSITE" id="PS00108">
    <property type="entry name" value="PROTEIN_KINASE_ST"/>
    <property type="match status" value="1"/>
</dbReference>
<feature type="domain" description="Protein kinase" evidence="6">
    <location>
        <begin position="1"/>
        <end position="142"/>
    </location>
</feature>
<dbReference type="GO" id="GO:0004672">
    <property type="term" value="F:protein kinase activity"/>
    <property type="evidence" value="ECO:0007669"/>
    <property type="project" value="InterPro"/>
</dbReference>
<gene>
    <name evidence="7" type="ORF">OSB1V03_LOCUS1190</name>
</gene>
<dbReference type="InterPro" id="IPR050339">
    <property type="entry name" value="CC_SR_Kinase"/>
</dbReference>
<keyword evidence="2" id="KW-0547">Nucleotide-binding</keyword>
<dbReference type="SUPFAM" id="SSF56112">
    <property type="entry name" value="Protein kinase-like (PK-like)"/>
    <property type="match status" value="1"/>
</dbReference>
<accession>A0A7R9KCU1</accession>
<dbReference type="GO" id="GO:0005524">
    <property type="term" value="F:ATP binding"/>
    <property type="evidence" value="ECO:0007669"/>
    <property type="project" value="UniProtKB-KW"/>
</dbReference>
<dbReference type="PANTHER" id="PTHR11042">
    <property type="entry name" value="EUKARYOTIC TRANSLATION INITIATION FACTOR 2-ALPHA KINASE EIF2-ALPHA KINASE -RELATED"/>
    <property type="match status" value="1"/>
</dbReference>
<evidence type="ECO:0000256" key="2">
    <source>
        <dbReference type="ARBA" id="ARBA00022741"/>
    </source>
</evidence>
<dbReference type="AlphaFoldDB" id="A0A7R9KCU1"/>
<keyword evidence="3" id="KW-0418">Kinase</keyword>
<keyword evidence="8" id="KW-1185">Reference proteome</keyword>
<dbReference type="PROSITE" id="PS50011">
    <property type="entry name" value="PROTEIN_KINASE_DOM"/>
    <property type="match status" value="1"/>
</dbReference>
<dbReference type="GO" id="GO:0005737">
    <property type="term" value="C:cytoplasm"/>
    <property type="evidence" value="ECO:0007669"/>
    <property type="project" value="TreeGrafter"/>
</dbReference>
<dbReference type="InterPro" id="IPR011009">
    <property type="entry name" value="Kinase-like_dom_sf"/>
</dbReference>
<dbReference type="InterPro" id="IPR008271">
    <property type="entry name" value="Ser/Thr_kinase_AS"/>
</dbReference>